<organism evidence="3 4">
    <name type="scientific">Glaciimonas soli</name>
    <dbReference type="NCBI Taxonomy" id="2590999"/>
    <lineage>
        <taxon>Bacteria</taxon>
        <taxon>Pseudomonadati</taxon>
        <taxon>Pseudomonadota</taxon>
        <taxon>Betaproteobacteria</taxon>
        <taxon>Burkholderiales</taxon>
        <taxon>Oxalobacteraceae</taxon>
        <taxon>Glaciimonas</taxon>
    </lineage>
</organism>
<dbReference type="OrthoDB" id="9801622at2"/>
<dbReference type="InterPro" id="IPR000326">
    <property type="entry name" value="PAP2/HPO"/>
</dbReference>
<dbReference type="Proteomes" id="UP000451565">
    <property type="component" value="Unassembled WGS sequence"/>
</dbReference>
<evidence type="ECO:0000313" key="3">
    <source>
        <dbReference type="EMBL" id="MQR01582.1"/>
    </source>
</evidence>
<dbReference type="SMART" id="SM00014">
    <property type="entry name" value="acidPPc"/>
    <property type="match status" value="1"/>
</dbReference>
<dbReference type="SUPFAM" id="SSF48317">
    <property type="entry name" value="Acid phosphatase/Vanadium-dependent haloperoxidase"/>
    <property type="match status" value="1"/>
</dbReference>
<dbReference type="GO" id="GO:0050380">
    <property type="term" value="F:undecaprenyl-diphosphatase activity"/>
    <property type="evidence" value="ECO:0007669"/>
    <property type="project" value="InterPro"/>
</dbReference>
<accession>A0A843YWH6</accession>
<evidence type="ECO:0000313" key="4">
    <source>
        <dbReference type="Proteomes" id="UP000451565"/>
    </source>
</evidence>
<dbReference type="GO" id="GO:0005886">
    <property type="term" value="C:plasma membrane"/>
    <property type="evidence" value="ECO:0007669"/>
    <property type="project" value="InterPro"/>
</dbReference>
<dbReference type="InterPro" id="IPR033879">
    <property type="entry name" value="UPP_Pase"/>
</dbReference>
<dbReference type="Gene3D" id="1.20.144.10">
    <property type="entry name" value="Phosphatidic acid phosphatase type 2/haloperoxidase"/>
    <property type="match status" value="1"/>
</dbReference>
<dbReference type="PANTHER" id="PTHR14969:SF13">
    <property type="entry name" value="AT30094P"/>
    <property type="match status" value="1"/>
</dbReference>
<keyword evidence="4" id="KW-1185">Reference proteome</keyword>
<evidence type="ECO:0000256" key="1">
    <source>
        <dbReference type="SAM" id="Phobius"/>
    </source>
</evidence>
<evidence type="ECO:0000259" key="2">
    <source>
        <dbReference type="SMART" id="SM00014"/>
    </source>
</evidence>
<protein>
    <submittedName>
        <fullName evidence="3">Phosphatase PAP2 family protein</fullName>
    </submittedName>
</protein>
<dbReference type="RefSeq" id="WP_153235192.1">
    <property type="nucleotide sequence ID" value="NZ_WINI01000007.1"/>
</dbReference>
<feature type="domain" description="Phosphatidic acid phosphatase type 2/haloperoxidase" evidence="2">
    <location>
        <begin position="51"/>
        <end position="165"/>
    </location>
</feature>
<reference evidence="3 4" key="1">
    <citation type="submission" date="2019-10" db="EMBL/GenBank/DDBJ databases">
        <title>Glaciimonas soli sp. nov., a psychrophilic bacterium isolated from the forest soil of a high elevation mountain in Taiwan.</title>
        <authorList>
            <person name="Wang L.-T."/>
            <person name="Shieh W.Y."/>
        </authorList>
    </citation>
    <scope>NUCLEOTIDE SEQUENCE [LARGE SCALE GENOMIC DNA]</scope>
    <source>
        <strain evidence="3 4">GS1</strain>
    </source>
</reference>
<feature type="transmembrane region" description="Helical" evidence="1">
    <location>
        <begin position="121"/>
        <end position="142"/>
    </location>
</feature>
<dbReference type="InterPro" id="IPR036938">
    <property type="entry name" value="PAP2/HPO_sf"/>
</dbReference>
<dbReference type="AlphaFoldDB" id="A0A843YWH6"/>
<keyword evidence="1" id="KW-0812">Transmembrane</keyword>
<comment type="caution">
    <text evidence="3">The sequence shown here is derived from an EMBL/GenBank/DDBJ whole genome shotgun (WGS) entry which is preliminary data.</text>
</comment>
<feature type="transmembrane region" description="Helical" evidence="1">
    <location>
        <begin position="174"/>
        <end position="191"/>
    </location>
</feature>
<gene>
    <name evidence="3" type="ORF">GEV47_12950</name>
</gene>
<sequence length="197" mass="21843">MEAWNQNLFLMLNAPAHPSNFMLLTGVFFAEYLIWIVPALLVVGWLCQPESIKKLLLEAALVSVVALLISALIGSLWEHPRPFMIGLGHTLIYHAADASFPSDHMTLMWSVAFSLLFNQRTRTVGCVLALLGLPVAWARIYLGVHSPIDMAGALAVAIASAVLGLMLKKTVVEFLYGLISTIYRWLFAPLIRRGWVK</sequence>
<feature type="transmembrane region" description="Helical" evidence="1">
    <location>
        <begin position="20"/>
        <end position="43"/>
    </location>
</feature>
<dbReference type="PANTHER" id="PTHR14969">
    <property type="entry name" value="SPHINGOSINE-1-PHOSPHATE PHOSPHOHYDROLASE"/>
    <property type="match status" value="1"/>
</dbReference>
<feature type="transmembrane region" description="Helical" evidence="1">
    <location>
        <begin position="148"/>
        <end position="167"/>
    </location>
</feature>
<dbReference type="Pfam" id="PF01569">
    <property type="entry name" value="PAP2"/>
    <property type="match status" value="1"/>
</dbReference>
<name>A0A843YWH6_9BURK</name>
<dbReference type="EMBL" id="WINI01000007">
    <property type="protein sequence ID" value="MQR01582.1"/>
    <property type="molecule type" value="Genomic_DNA"/>
</dbReference>
<keyword evidence="1" id="KW-0472">Membrane</keyword>
<proteinExistence type="predicted"/>
<dbReference type="CDD" id="cd03385">
    <property type="entry name" value="PAP2_BcrC_like"/>
    <property type="match status" value="1"/>
</dbReference>
<feature type="transmembrane region" description="Helical" evidence="1">
    <location>
        <begin position="55"/>
        <end position="77"/>
    </location>
</feature>
<keyword evidence="1" id="KW-1133">Transmembrane helix</keyword>